<evidence type="ECO:0000256" key="2">
    <source>
        <dbReference type="ARBA" id="ARBA00022963"/>
    </source>
</evidence>
<feature type="short sequence motif" description="GXSXG" evidence="4">
    <location>
        <begin position="54"/>
        <end position="58"/>
    </location>
</feature>
<organism evidence="6 7">
    <name type="scientific">Shewanella electrodiphila</name>
    <dbReference type="NCBI Taxonomy" id="934143"/>
    <lineage>
        <taxon>Bacteria</taxon>
        <taxon>Pseudomonadati</taxon>
        <taxon>Pseudomonadota</taxon>
        <taxon>Gammaproteobacteria</taxon>
        <taxon>Alteromonadales</taxon>
        <taxon>Shewanellaceae</taxon>
        <taxon>Shewanella</taxon>
    </lineage>
</organism>
<dbReference type="PANTHER" id="PTHR14226">
    <property type="entry name" value="NEUROPATHY TARGET ESTERASE/SWISS CHEESE D.MELANOGASTER"/>
    <property type="match status" value="1"/>
</dbReference>
<name>A0ABT0KNB3_9GAMM</name>
<dbReference type="SUPFAM" id="SSF52151">
    <property type="entry name" value="FabD/lysophospholipase-like"/>
    <property type="match status" value="1"/>
</dbReference>
<evidence type="ECO:0000313" key="6">
    <source>
        <dbReference type="EMBL" id="MCL1045347.1"/>
    </source>
</evidence>
<reference evidence="6 7" key="1">
    <citation type="submission" date="2022-01" db="EMBL/GenBank/DDBJ databases">
        <title>Whole genome-based taxonomy of the Shewanellaceae.</title>
        <authorList>
            <person name="Martin-Rodriguez A.J."/>
        </authorList>
    </citation>
    <scope>NUCLEOTIDE SEQUENCE [LARGE SCALE GENOMIC DNA]</scope>
    <source>
        <strain evidence="6 7">DSM 24955</strain>
    </source>
</reference>
<sequence>MKPVNTSMDTNLLQPSPPPHALIVEGGAMRGIFASGVLDRFIDLNHRPFDFCIGVSAGSTNLASWLSNQKQRNYRIITHYSCLPEFIDLKRFIKGGHWLDLNWLWDILAKECHFDMDTFSQQPVPLFVVTTDITTGKAVYIKSNADNIEHILKASCSVPIAFRDFPAYQGSPMTDGGIADSIPIIKAYEMGAKEITVVLSRPLGYRKKSPKLPWLIKRALKAHPQLANAMVNRANSYNDAIDFIQSPPLDCKINVIAPPAEFNVGRLTTDKAILESGYQMGIDAANLTVDNS</sequence>
<keyword evidence="3 4" id="KW-0443">Lipid metabolism</keyword>
<dbReference type="InterPro" id="IPR037483">
    <property type="entry name" value="YjjU-like"/>
</dbReference>
<evidence type="ECO:0000259" key="5">
    <source>
        <dbReference type="PROSITE" id="PS51635"/>
    </source>
</evidence>
<protein>
    <submittedName>
        <fullName evidence="6">Patatin family protein</fullName>
    </submittedName>
</protein>
<evidence type="ECO:0000256" key="3">
    <source>
        <dbReference type="ARBA" id="ARBA00023098"/>
    </source>
</evidence>
<dbReference type="InterPro" id="IPR045943">
    <property type="entry name" value="DUF6363"/>
</dbReference>
<dbReference type="PROSITE" id="PS51635">
    <property type="entry name" value="PNPLA"/>
    <property type="match status" value="1"/>
</dbReference>
<gene>
    <name evidence="6" type="ORF">L2737_08415</name>
</gene>
<dbReference type="Pfam" id="PF01734">
    <property type="entry name" value="Patatin"/>
    <property type="match status" value="1"/>
</dbReference>
<dbReference type="Gene3D" id="3.40.1090.10">
    <property type="entry name" value="Cytosolic phospholipase A2 catalytic domain"/>
    <property type="match status" value="2"/>
</dbReference>
<feature type="domain" description="PNPLA" evidence="5">
    <location>
        <begin position="22"/>
        <end position="188"/>
    </location>
</feature>
<feature type="active site" description="Nucleophile" evidence="4">
    <location>
        <position position="56"/>
    </location>
</feature>
<dbReference type="Pfam" id="PF19890">
    <property type="entry name" value="DUF6363"/>
    <property type="match status" value="1"/>
</dbReference>
<keyword evidence="7" id="KW-1185">Reference proteome</keyword>
<evidence type="ECO:0000313" key="7">
    <source>
        <dbReference type="Proteomes" id="UP001202134"/>
    </source>
</evidence>
<proteinExistence type="predicted"/>
<accession>A0ABT0KNB3</accession>
<keyword evidence="2 4" id="KW-0442">Lipid degradation</keyword>
<dbReference type="RefSeq" id="WP_248955439.1">
    <property type="nucleotide sequence ID" value="NZ_JAKIKU010000004.1"/>
</dbReference>
<dbReference type="InterPro" id="IPR002641">
    <property type="entry name" value="PNPLA_dom"/>
</dbReference>
<dbReference type="EMBL" id="JAKIKU010000004">
    <property type="protein sequence ID" value="MCL1045347.1"/>
    <property type="molecule type" value="Genomic_DNA"/>
</dbReference>
<dbReference type="CDD" id="cd07208">
    <property type="entry name" value="Pat_hypo_Ecoli_yjju_like"/>
    <property type="match status" value="1"/>
</dbReference>
<dbReference type="PANTHER" id="PTHR14226:SF25">
    <property type="entry name" value="PHOSPHOESTERASE"/>
    <property type="match status" value="1"/>
</dbReference>
<comment type="caution">
    <text evidence="6">The sequence shown here is derived from an EMBL/GenBank/DDBJ whole genome shotgun (WGS) entry which is preliminary data.</text>
</comment>
<evidence type="ECO:0000256" key="4">
    <source>
        <dbReference type="PROSITE-ProRule" id="PRU01161"/>
    </source>
</evidence>
<dbReference type="InterPro" id="IPR016035">
    <property type="entry name" value="Acyl_Trfase/lysoPLipase"/>
</dbReference>
<keyword evidence="1 4" id="KW-0378">Hydrolase</keyword>
<comment type="caution">
    <text evidence="4">Lacks conserved residue(s) required for the propagation of feature annotation.</text>
</comment>
<evidence type="ECO:0000256" key="1">
    <source>
        <dbReference type="ARBA" id="ARBA00022801"/>
    </source>
</evidence>
<feature type="active site" description="Proton acceptor" evidence="4">
    <location>
        <position position="175"/>
    </location>
</feature>
<dbReference type="InterPro" id="IPR050301">
    <property type="entry name" value="NTE"/>
</dbReference>
<feature type="short sequence motif" description="DGA/G" evidence="4">
    <location>
        <begin position="175"/>
        <end position="177"/>
    </location>
</feature>
<dbReference type="Proteomes" id="UP001202134">
    <property type="component" value="Unassembled WGS sequence"/>
</dbReference>